<evidence type="ECO:0000313" key="2">
    <source>
        <dbReference type="EMBL" id="VDO70640.1"/>
    </source>
</evidence>
<evidence type="ECO:0000313" key="3">
    <source>
        <dbReference type="Proteomes" id="UP000277204"/>
    </source>
</evidence>
<evidence type="ECO:0000256" key="1">
    <source>
        <dbReference type="SAM" id="MobiDB-lite"/>
    </source>
</evidence>
<sequence>MKRSISRTGEHGIQWIAKTQLDDLHFTDDLALLSHTQQPTVEENKRDPSGRRNQEESLEVDRTHIEESAQLRHKVNLHIMSSWSKEKRNTKEHNTLRNGDRHEKNEQELDRTGNEDPG</sequence>
<feature type="compositionally biased region" description="Basic and acidic residues" evidence="1">
    <location>
        <begin position="84"/>
        <end position="118"/>
    </location>
</feature>
<name>A0A183LRB9_9TREM</name>
<dbReference type="AlphaFoldDB" id="A0A183LRB9"/>
<gene>
    <name evidence="2" type="ORF">SMRZ_LOCUS6344</name>
</gene>
<dbReference type="EMBL" id="UZAI01002346">
    <property type="protein sequence ID" value="VDO70640.1"/>
    <property type="molecule type" value="Genomic_DNA"/>
</dbReference>
<reference evidence="2 3" key="1">
    <citation type="submission" date="2018-11" db="EMBL/GenBank/DDBJ databases">
        <authorList>
            <consortium name="Pathogen Informatics"/>
        </authorList>
    </citation>
    <scope>NUCLEOTIDE SEQUENCE [LARGE SCALE GENOMIC DNA]</scope>
    <source>
        <strain evidence="2 3">Zambia</strain>
    </source>
</reference>
<feature type="compositionally biased region" description="Basic and acidic residues" evidence="1">
    <location>
        <begin position="42"/>
        <end position="70"/>
    </location>
</feature>
<protein>
    <submittedName>
        <fullName evidence="2">Uncharacterized protein</fullName>
    </submittedName>
</protein>
<keyword evidence="3" id="KW-1185">Reference proteome</keyword>
<proteinExistence type="predicted"/>
<accession>A0A183LRB9</accession>
<feature type="region of interest" description="Disordered" evidence="1">
    <location>
        <begin position="34"/>
        <end position="118"/>
    </location>
</feature>
<dbReference type="Proteomes" id="UP000277204">
    <property type="component" value="Unassembled WGS sequence"/>
</dbReference>
<organism evidence="2 3">
    <name type="scientific">Schistosoma margrebowiei</name>
    <dbReference type="NCBI Taxonomy" id="48269"/>
    <lineage>
        <taxon>Eukaryota</taxon>
        <taxon>Metazoa</taxon>
        <taxon>Spiralia</taxon>
        <taxon>Lophotrochozoa</taxon>
        <taxon>Platyhelminthes</taxon>
        <taxon>Trematoda</taxon>
        <taxon>Digenea</taxon>
        <taxon>Strigeidida</taxon>
        <taxon>Schistosomatoidea</taxon>
        <taxon>Schistosomatidae</taxon>
        <taxon>Schistosoma</taxon>
    </lineage>
</organism>